<dbReference type="RefSeq" id="WP_184385057.1">
    <property type="nucleotide sequence ID" value="NZ_JACIDJ010000005.1"/>
</dbReference>
<gene>
    <name evidence="2" type="ORF">GGQ83_002810</name>
</gene>
<dbReference type="Gene3D" id="3.40.190.10">
    <property type="entry name" value="Periplasmic binding protein-like II"/>
    <property type="match status" value="1"/>
</dbReference>
<dbReference type="PANTHER" id="PTHR42928:SF5">
    <property type="entry name" value="BLR1237 PROTEIN"/>
    <property type="match status" value="1"/>
</dbReference>
<dbReference type="PANTHER" id="PTHR42928">
    <property type="entry name" value="TRICARBOXYLATE-BINDING PROTEIN"/>
    <property type="match status" value="1"/>
</dbReference>
<comment type="caution">
    <text evidence="2">The sequence shown here is derived from an EMBL/GenBank/DDBJ whole genome shotgun (WGS) entry which is preliminary data.</text>
</comment>
<reference evidence="2 3" key="1">
    <citation type="submission" date="2020-08" db="EMBL/GenBank/DDBJ databases">
        <title>Genomic Encyclopedia of Type Strains, Phase IV (KMG-IV): sequencing the most valuable type-strain genomes for metagenomic binning, comparative biology and taxonomic classification.</title>
        <authorList>
            <person name="Goeker M."/>
        </authorList>
    </citation>
    <scope>NUCLEOTIDE SEQUENCE [LARGE SCALE GENOMIC DNA]</scope>
    <source>
        <strain evidence="2 3">DSM 19979</strain>
    </source>
</reference>
<evidence type="ECO:0000313" key="2">
    <source>
        <dbReference type="EMBL" id="MBB3899358.1"/>
    </source>
</evidence>
<evidence type="ECO:0000313" key="3">
    <source>
        <dbReference type="Proteomes" id="UP000553193"/>
    </source>
</evidence>
<organism evidence="2 3">
    <name type="scientific">Roseococcus suduntuyensis</name>
    <dbReference type="NCBI Taxonomy" id="455361"/>
    <lineage>
        <taxon>Bacteria</taxon>
        <taxon>Pseudomonadati</taxon>
        <taxon>Pseudomonadota</taxon>
        <taxon>Alphaproteobacteria</taxon>
        <taxon>Acetobacterales</taxon>
        <taxon>Roseomonadaceae</taxon>
        <taxon>Roseococcus</taxon>
    </lineage>
</organism>
<evidence type="ECO:0000256" key="1">
    <source>
        <dbReference type="ARBA" id="ARBA00006987"/>
    </source>
</evidence>
<dbReference type="PIRSF" id="PIRSF017082">
    <property type="entry name" value="YflP"/>
    <property type="match status" value="1"/>
</dbReference>
<dbReference type="Pfam" id="PF03401">
    <property type="entry name" value="TctC"/>
    <property type="match status" value="1"/>
</dbReference>
<dbReference type="SUPFAM" id="SSF53850">
    <property type="entry name" value="Periplasmic binding protein-like II"/>
    <property type="match status" value="1"/>
</dbReference>
<dbReference type="InterPro" id="IPR042100">
    <property type="entry name" value="Bug_dom1"/>
</dbReference>
<protein>
    <submittedName>
        <fullName evidence="2">Tripartite-type tricarboxylate transporter receptor subunit TctC</fullName>
    </submittedName>
</protein>
<dbReference type="Proteomes" id="UP000553193">
    <property type="component" value="Unassembled WGS sequence"/>
</dbReference>
<sequence length="331" mass="35326">MLQFSRRDILRAPVLAVPLLAAPGILRAQTAALNRPARILVGFPAGGTVDFTARQLAERLRGVWAPQVVVENRAGATGRLAIEEVMRAEPDGATILLTPASMISIYPHLYGERLRYSPLRDLSPISPVVVYPFAMAVGPGAPGVTNLAEFLALARQRGGLAYASPAAGSVPHFTGVMLARAAGVELNHVPYRGAAPAITDLLGGQVPASINVIGDIVPQMEGGRLRVIATTAAQRIPRFPDFQTFAEQGFPALTADEWFGVFLPARAPQAVATALSEALRTANGNASFRAALEQREFTPAHEDIARFTARIREETEKWGPVVEASGFRPEA</sequence>
<comment type="similarity">
    <text evidence="1">Belongs to the UPF0065 (bug) family.</text>
</comment>
<accession>A0A840ABL5</accession>
<dbReference type="Gene3D" id="3.40.190.150">
    <property type="entry name" value="Bordetella uptake gene, domain 1"/>
    <property type="match status" value="1"/>
</dbReference>
<name>A0A840ABL5_9PROT</name>
<dbReference type="EMBL" id="JACIDJ010000005">
    <property type="protein sequence ID" value="MBB3899358.1"/>
    <property type="molecule type" value="Genomic_DNA"/>
</dbReference>
<dbReference type="InterPro" id="IPR005064">
    <property type="entry name" value="BUG"/>
</dbReference>
<keyword evidence="3" id="KW-1185">Reference proteome</keyword>
<proteinExistence type="inferred from homology"/>
<dbReference type="AlphaFoldDB" id="A0A840ABL5"/>
<keyword evidence="2" id="KW-0675">Receptor</keyword>